<dbReference type="CDD" id="cd07989">
    <property type="entry name" value="LPLAT_AGPAT-like"/>
    <property type="match status" value="1"/>
</dbReference>
<keyword evidence="4" id="KW-0472">Membrane</keyword>
<dbReference type="PANTHER" id="PTHR10434:SF11">
    <property type="entry name" value="1-ACYL-SN-GLYCEROL-3-PHOSPHATE ACYLTRANSFERASE"/>
    <property type="match status" value="1"/>
</dbReference>
<gene>
    <name evidence="6" type="ORF">MOX91_04550</name>
</gene>
<dbReference type="RefSeq" id="WP_370396898.1">
    <property type="nucleotide sequence ID" value="NZ_JALBUT010000004.1"/>
</dbReference>
<keyword evidence="4" id="KW-1133">Transmembrane helix</keyword>
<keyword evidence="3 6" id="KW-0012">Acyltransferase</keyword>
<keyword evidence="4" id="KW-0812">Transmembrane</keyword>
<feature type="transmembrane region" description="Helical" evidence="4">
    <location>
        <begin position="6"/>
        <end position="34"/>
    </location>
</feature>
<keyword evidence="7" id="KW-1185">Reference proteome</keyword>
<evidence type="ECO:0000313" key="7">
    <source>
        <dbReference type="Proteomes" id="UP001275932"/>
    </source>
</evidence>
<accession>A0ABU4WIM6</accession>
<evidence type="ECO:0000259" key="5">
    <source>
        <dbReference type="SMART" id="SM00563"/>
    </source>
</evidence>
<dbReference type="GO" id="GO:0016746">
    <property type="term" value="F:acyltransferase activity"/>
    <property type="evidence" value="ECO:0007669"/>
    <property type="project" value="UniProtKB-KW"/>
</dbReference>
<feature type="domain" description="Phospholipid/glycerol acyltransferase" evidence="5">
    <location>
        <begin position="74"/>
        <end position="181"/>
    </location>
</feature>
<dbReference type="Pfam" id="PF01553">
    <property type="entry name" value="Acyltransferase"/>
    <property type="match status" value="1"/>
</dbReference>
<protein>
    <submittedName>
        <fullName evidence="6">1-acyl-sn-glycerol-3-phosphate acyltransferase</fullName>
    </submittedName>
</protein>
<dbReference type="EMBL" id="JALBUT010000004">
    <property type="protein sequence ID" value="MDX8415450.1"/>
    <property type="molecule type" value="Genomic_DNA"/>
</dbReference>
<dbReference type="SUPFAM" id="SSF69593">
    <property type="entry name" value="Glycerol-3-phosphate (1)-acyltransferase"/>
    <property type="match status" value="1"/>
</dbReference>
<evidence type="ECO:0000313" key="6">
    <source>
        <dbReference type="EMBL" id="MDX8415450.1"/>
    </source>
</evidence>
<keyword evidence="2" id="KW-0808">Transferase</keyword>
<evidence type="ECO:0000256" key="3">
    <source>
        <dbReference type="ARBA" id="ARBA00023315"/>
    </source>
</evidence>
<comment type="caution">
    <text evidence="6">The sequence shown here is derived from an EMBL/GenBank/DDBJ whole genome shotgun (WGS) entry which is preliminary data.</text>
</comment>
<evidence type="ECO:0000256" key="4">
    <source>
        <dbReference type="SAM" id="Phobius"/>
    </source>
</evidence>
<dbReference type="InterPro" id="IPR002123">
    <property type="entry name" value="Plipid/glycerol_acylTrfase"/>
</dbReference>
<sequence length="236" mass="26089">MTFLRSVLTAIFFALFGVGGFLMGIVVVPVAMLFSKEHAISALRLSWKFFVGGLEFFRLIKLEKKNLNSSHRGVVIAANHPTLLDIVFLMSSYENSVCIVKESLLRNILLRPIVRSIFIPTKEFDISSIDKAADAIRSGINVIIFPEGTRSDNPRKKVHSGAARIAIKTACHVIPVRITCDPLILGKTSNPLSVSNRTVKFALQEFAPIFPEANPDLSNAKKSRILTSKISEILKI</sequence>
<comment type="pathway">
    <text evidence="1">Lipid metabolism.</text>
</comment>
<reference evidence="6 7" key="1">
    <citation type="submission" date="2022-03" db="EMBL/GenBank/DDBJ databases">
        <title>Novel taxa within the pig intestine.</title>
        <authorList>
            <person name="Wylensek D."/>
            <person name="Bishof K."/>
            <person name="Afrizal A."/>
            <person name="Clavel T."/>
        </authorList>
    </citation>
    <scope>NUCLEOTIDE SEQUENCE [LARGE SCALE GENOMIC DNA]</scope>
    <source>
        <strain evidence="6 7">CLA-KB-P66</strain>
    </source>
</reference>
<evidence type="ECO:0000256" key="1">
    <source>
        <dbReference type="ARBA" id="ARBA00005189"/>
    </source>
</evidence>
<dbReference type="SMART" id="SM00563">
    <property type="entry name" value="PlsC"/>
    <property type="match status" value="1"/>
</dbReference>
<name>A0ABU4WIM6_9BACT</name>
<proteinExistence type="predicted"/>
<dbReference type="Proteomes" id="UP001275932">
    <property type="component" value="Unassembled WGS sequence"/>
</dbReference>
<organism evidence="6 7">
    <name type="scientific">Intestinicryptomonas porci</name>
    <dbReference type="NCBI Taxonomy" id="2926320"/>
    <lineage>
        <taxon>Bacteria</taxon>
        <taxon>Pseudomonadati</taxon>
        <taxon>Verrucomicrobiota</taxon>
        <taxon>Opitutia</taxon>
        <taxon>Opitutales</taxon>
        <taxon>Intestinicryptomonaceae</taxon>
        <taxon>Intestinicryptomonas</taxon>
    </lineage>
</organism>
<evidence type="ECO:0000256" key="2">
    <source>
        <dbReference type="ARBA" id="ARBA00022679"/>
    </source>
</evidence>
<dbReference type="PANTHER" id="PTHR10434">
    <property type="entry name" value="1-ACYL-SN-GLYCEROL-3-PHOSPHATE ACYLTRANSFERASE"/>
    <property type="match status" value="1"/>
</dbReference>